<comment type="similarity">
    <text evidence="1 5">Belongs to the HisA/HisF family.</text>
</comment>
<dbReference type="EMBL" id="FCOB02000070">
    <property type="protein sequence ID" value="SAL04109.1"/>
    <property type="molecule type" value="Genomic_DNA"/>
</dbReference>
<dbReference type="OrthoDB" id="8535539at2"/>
<evidence type="ECO:0000256" key="4">
    <source>
        <dbReference type="ARBA" id="ARBA00029440"/>
    </source>
</evidence>
<dbReference type="AlphaFoldDB" id="A0A158EB47"/>
<dbReference type="InterPro" id="IPR013785">
    <property type="entry name" value="Aldolase_TIM"/>
</dbReference>
<gene>
    <name evidence="6" type="ORF">AWB83_06963</name>
</gene>
<dbReference type="InterPro" id="IPR011060">
    <property type="entry name" value="RibuloseP-bd_barrel"/>
</dbReference>
<keyword evidence="7" id="KW-1185">Reference proteome</keyword>
<keyword evidence="2 5" id="KW-0028">Amino-acid biosynthesis</keyword>
<protein>
    <submittedName>
        <fullName evidence="6">1-(5-phosphoribosyl)-5-[(5-phosphoribosylamino)methylideneamino] imidazole-4-carboxamide isomerase</fullName>
    </submittedName>
</protein>
<dbReference type="Proteomes" id="UP000054978">
    <property type="component" value="Unassembled WGS sequence"/>
</dbReference>
<proteinExistence type="inferred from homology"/>
<sequence>MQVIPVLDLLDGHAVRAVRGERSRYRPIQSSLCATSDPVAIARALVAATGSRTLYVADLGAILRRGAHDEALAALCDALGDGVDIWLDAGFTAFAPMRALVERVMRLSRSASRAKIVPVFGTETLLDMGAIAEASASGFEPILSLDYRGGRALGATHAKSAWWPSRVIVMTLDHVGAYAGPDLDTFADVRALAGEREVIGAGGVRNDADLALAADSGAYAWLVASAIHDGTVCIRRDVGRGSSVG</sequence>
<dbReference type="CDD" id="cd04723">
    <property type="entry name" value="HisA_HisF"/>
    <property type="match status" value="1"/>
</dbReference>
<dbReference type="Pfam" id="PF00977">
    <property type="entry name" value="His_biosynth"/>
    <property type="match status" value="1"/>
</dbReference>
<dbReference type="SUPFAM" id="SSF51366">
    <property type="entry name" value="Ribulose-phoshate binding barrel"/>
    <property type="match status" value="1"/>
</dbReference>
<keyword evidence="3 5" id="KW-0368">Histidine biosynthesis</keyword>
<comment type="caution">
    <text evidence="6">The sequence shown here is derived from an EMBL/GenBank/DDBJ whole genome shotgun (WGS) entry which is preliminary data.</text>
</comment>
<evidence type="ECO:0000256" key="1">
    <source>
        <dbReference type="ARBA" id="ARBA00009667"/>
    </source>
</evidence>
<organism evidence="6 7">
    <name type="scientific">Caballeronia ptereochthonis</name>
    <dbReference type="NCBI Taxonomy" id="1777144"/>
    <lineage>
        <taxon>Bacteria</taxon>
        <taxon>Pseudomonadati</taxon>
        <taxon>Pseudomonadota</taxon>
        <taxon>Betaproteobacteria</taxon>
        <taxon>Burkholderiales</taxon>
        <taxon>Burkholderiaceae</taxon>
        <taxon>Caballeronia</taxon>
    </lineage>
</organism>
<dbReference type="Gene3D" id="3.20.20.70">
    <property type="entry name" value="Aldolase class I"/>
    <property type="match status" value="1"/>
</dbReference>
<dbReference type="GO" id="GO:0000105">
    <property type="term" value="P:L-histidine biosynthetic process"/>
    <property type="evidence" value="ECO:0007669"/>
    <property type="project" value="UniProtKB-KW"/>
</dbReference>
<comment type="pathway">
    <text evidence="4">Amino-acid biosynthesis.</text>
</comment>
<accession>A0A158EB47</accession>
<name>A0A158EB47_9BURK</name>
<evidence type="ECO:0000256" key="2">
    <source>
        <dbReference type="ARBA" id="ARBA00022605"/>
    </source>
</evidence>
<dbReference type="GO" id="GO:0016853">
    <property type="term" value="F:isomerase activity"/>
    <property type="evidence" value="ECO:0007669"/>
    <property type="project" value="UniProtKB-KW"/>
</dbReference>
<evidence type="ECO:0000313" key="7">
    <source>
        <dbReference type="Proteomes" id="UP000054978"/>
    </source>
</evidence>
<dbReference type="InterPro" id="IPR006062">
    <property type="entry name" value="His_biosynth"/>
</dbReference>
<evidence type="ECO:0000256" key="5">
    <source>
        <dbReference type="RuleBase" id="RU003657"/>
    </source>
</evidence>
<reference evidence="6" key="1">
    <citation type="submission" date="2016-01" db="EMBL/GenBank/DDBJ databases">
        <authorList>
            <person name="Peeters C."/>
        </authorList>
    </citation>
    <scope>NUCLEOTIDE SEQUENCE [LARGE SCALE GENOMIC DNA]</scope>
    <source>
        <strain evidence="6">LMG 29326</strain>
    </source>
</reference>
<dbReference type="RefSeq" id="WP_087050211.1">
    <property type="nucleotide sequence ID" value="NZ_FCOB02000070.1"/>
</dbReference>
<dbReference type="STRING" id="1777144.AWB83_06963"/>
<evidence type="ECO:0000256" key="3">
    <source>
        <dbReference type="ARBA" id="ARBA00023102"/>
    </source>
</evidence>
<keyword evidence="6" id="KW-0413">Isomerase</keyword>
<evidence type="ECO:0000313" key="6">
    <source>
        <dbReference type="EMBL" id="SAL04109.1"/>
    </source>
</evidence>